<name>A0ABD5QMV4_9EURY</name>
<dbReference type="Proteomes" id="UP001596145">
    <property type="component" value="Unassembled WGS sequence"/>
</dbReference>
<proteinExistence type="predicted"/>
<keyword evidence="2" id="KW-1185">Reference proteome</keyword>
<gene>
    <name evidence="1" type="ORF">ACFPJA_01960</name>
</gene>
<sequence length="106" mass="12392">MSIVRNALDHLDRAGNDIAIVGIDDVHTEYDTVFEFTTEVQRRTPNTDYDIEFLRPRDRDEGSGDKIILMSNPARITEHNVLDTRIYIVEQTNDLKRKLIKYRINT</sequence>
<reference evidence="1 2" key="1">
    <citation type="journal article" date="2019" name="Int. J. Syst. Evol. Microbiol.">
        <title>The Global Catalogue of Microorganisms (GCM) 10K type strain sequencing project: providing services to taxonomists for standard genome sequencing and annotation.</title>
        <authorList>
            <consortium name="The Broad Institute Genomics Platform"/>
            <consortium name="The Broad Institute Genome Sequencing Center for Infectious Disease"/>
            <person name="Wu L."/>
            <person name="Ma J."/>
        </authorList>
    </citation>
    <scope>NUCLEOTIDE SEQUENCE [LARGE SCALE GENOMIC DNA]</scope>
    <source>
        <strain evidence="1 2">CGMCC 1.16026</strain>
    </source>
</reference>
<dbReference type="EMBL" id="JBHSKV010000001">
    <property type="protein sequence ID" value="MFC5133494.1"/>
    <property type="molecule type" value="Genomic_DNA"/>
</dbReference>
<accession>A0ABD5QMV4</accession>
<dbReference type="RefSeq" id="WP_122103848.1">
    <property type="nucleotide sequence ID" value="NZ_JBHSKV010000001.1"/>
</dbReference>
<evidence type="ECO:0000313" key="2">
    <source>
        <dbReference type="Proteomes" id="UP001596145"/>
    </source>
</evidence>
<dbReference type="AlphaFoldDB" id="A0ABD5QMV4"/>
<protein>
    <recommendedName>
        <fullName evidence="3">ATP-binding protein</fullName>
    </recommendedName>
</protein>
<evidence type="ECO:0008006" key="3">
    <source>
        <dbReference type="Google" id="ProtNLM"/>
    </source>
</evidence>
<comment type="caution">
    <text evidence="1">The sequence shown here is derived from an EMBL/GenBank/DDBJ whole genome shotgun (WGS) entry which is preliminary data.</text>
</comment>
<evidence type="ECO:0000313" key="1">
    <source>
        <dbReference type="EMBL" id="MFC5133494.1"/>
    </source>
</evidence>
<organism evidence="1 2">
    <name type="scientific">Halorubrum glutamatedens</name>
    <dbReference type="NCBI Taxonomy" id="2707018"/>
    <lineage>
        <taxon>Archaea</taxon>
        <taxon>Methanobacteriati</taxon>
        <taxon>Methanobacteriota</taxon>
        <taxon>Stenosarchaea group</taxon>
        <taxon>Halobacteria</taxon>
        <taxon>Halobacteriales</taxon>
        <taxon>Haloferacaceae</taxon>
        <taxon>Halorubrum</taxon>
    </lineage>
</organism>